<sequence>MFTQYSNETIGHDEEEVRKMSAGVEALAMNDSVTIQGAVGVDDQMFPANLRFGQLEPAPVAWDDMDLSALLDSMTNETALWDQKDTQSEQSSALQEDNNSTLGVVDHPASKEDRHPADWTVTAALEAQVNPPHPGPTHRKRGGKRSQVQATAVGQAATPSNNSNRGGLYPAQWDITAELQSQIAALTAEVAEQTSVLKPSDNRWIESERKLLALLRRNRPMITHQDIHDWFIPRHSGAACESDWSRQKKEEALRRA</sequence>
<proteinExistence type="predicted"/>
<evidence type="ECO:0000313" key="2">
    <source>
        <dbReference type="EMBL" id="KAK4194913.1"/>
    </source>
</evidence>
<keyword evidence="3" id="KW-1185">Reference proteome</keyword>
<reference evidence="2" key="1">
    <citation type="journal article" date="2023" name="Mol. Phylogenet. Evol.">
        <title>Genome-scale phylogeny and comparative genomics of the fungal order Sordariales.</title>
        <authorList>
            <person name="Hensen N."/>
            <person name="Bonometti L."/>
            <person name="Westerberg I."/>
            <person name="Brannstrom I.O."/>
            <person name="Guillou S."/>
            <person name="Cros-Aarteil S."/>
            <person name="Calhoun S."/>
            <person name="Haridas S."/>
            <person name="Kuo A."/>
            <person name="Mondo S."/>
            <person name="Pangilinan J."/>
            <person name="Riley R."/>
            <person name="LaButti K."/>
            <person name="Andreopoulos B."/>
            <person name="Lipzen A."/>
            <person name="Chen C."/>
            <person name="Yan M."/>
            <person name="Daum C."/>
            <person name="Ng V."/>
            <person name="Clum A."/>
            <person name="Steindorff A."/>
            <person name="Ohm R.A."/>
            <person name="Martin F."/>
            <person name="Silar P."/>
            <person name="Natvig D.O."/>
            <person name="Lalanne C."/>
            <person name="Gautier V."/>
            <person name="Ament-Velasquez S.L."/>
            <person name="Kruys A."/>
            <person name="Hutchinson M.I."/>
            <person name="Powell A.J."/>
            <person name="Barry K."/>
            <person name="Miller A.N."/>
            <person name="Grigoriev I.V."/>
            <person name="Debuchy R."/>
            <person name="Gladieux P."/>
            <person name="Hiltunen Thoren M."/>
            <person name="Johannesson H."/>
        </authorList>
    </citation>
    <scope>NUCLEOTIDE SEQUENCE</scope>
    <source>
        <strain evidence="2">CBS 315.58</strain>
    </source>
</reference>
<organism evidence="2 3">
    <name type="scientific">Triangularia verruculosa</name>
    <dbReference type="NCBI Taxonomy" id="2587418"/>
    <lineage>
        <taxon>Eukaryota</taxon>
        <taxon>Fungi</taxon>
        <taxon>Dikarya</taxon>
        <taxon>Ascomycota</taxon>
        <taxon>Pezizomycotina</taxon>
        <taxon>Sordariomycetes</taxon>
        <taxon>Sordariomycetidae</taxon>
        <taxon>Sordariales</taxon>
        <taxon>Podosporaceae</taxon>
        <taxon>Triangularia</taxon>
    </lineage>
</organism>
<protein>
    <submittedName>
        <fullName evidence="2">Uncharacterized protein</fullName>
    </submittedName>
</protein>
<dbReference type="EMBL" id="MU864033">
    <property type="protein sequence ID" value="KAK4194913.1"/>
    <property type="molecule type" value="Genomic_DNA"/>
</dbReference>
<dbReference type="AlphaFoldDB" id="A0AAN6X6C0"/>
<reference evidence="2" key="2">
    <citation type="submission" date="2023-05" db="EMBL/GenBank/DDBJ databases">
        <authorList>
            <consortium name="Lawrence Berkeley National Laboratory"/>
            <person name="Steindorff A."/>
            <person name="Hensen N."/>
            <person name="Bonometti L."/>
            <person name="Westerberg I."/>
            <person name="Brannstrom I.O."/>
            <person name="Guillou S."/>
            <person name="Cros-Aarteil S."/>
            <person name="Calhoun S."/>
            <person name="Haridas S."/>
            <person name="Kuo A."/>
            <person name="Mondo S."/>
            <person name="Pangilinan J."/>
            <person name="Riley R."/>
            <person name="Labutti K."/>
            <person name="Andreopoulos B."/>
            <person name="Lipzen A."/>
            <person name="Chen C."/>
            <person name="Yanf M."/>
            <person name="Daum C."/>
            <person name="Ng V."/>
            <person name="Clum A."/>
            <person name="Ohm R."/>
            <person name="Martin F."/>
            <person name="Silar P."/>
            <person name="Natvig D."/>
            <person name="Lalanne C."/>
            <person name="Gautier V."/>
            <person name="Ament-Velasquez S.L."/>
            <person name="Kruys A."/>
            <person name="Hutchinson M.I."/>
            <person name="Powell A.J."/>
            <person name="Barry K."/>
            <person name="Miller A.N."/>
            <person name="Grigoriev I.V."/>
            <person name="Debuchy R."/>
            <person name="Gladieux P."/>
            <person name="Thoren M.H."/>
            <person name="Johannesson H."/>
        </authorList>
    </citation>
    <scope>NUCLEOTIDE SEQUENCE</scope>
    <source>
        <strain evidence="2">CBS 315.58</strain>
    </source>
</reference>
<feature type="compositionally biased region" description="Low complexity" evidence="1">
    <location>
        <begin position="147"/>
        <end position="158"/>
    </location>
</feature>
<gene>
    <name evidence="2" type="ORF">QBC40DRAFT_259513</name>
</gene>
<evidence type="ECO:0000256" key="1">
    <source>
        <dbReference type="SAM" id="MobiDB-lite"/>
    </source>
</evidence>
<feature type="compositionally biased region" description="Basic and acidic residues" evidence="1">
    <location>
        <begin position="108"/>
        <end position="117"/>
    </location>
</feature>
<evidence type="ECO:0000313" key="3">
    <source>
        <dbReference type="Proteomes" id="UP001303160"/>
    </source>
</evidence>
<comment type="caution">
    <text evidence="2">The sequence shown here is derived from an EMBL/GenBank/DDBJ whole genome shotgun (WGS) entry which is preliminary data.</text>
</comment>
<feature type="compositionally biased region" description="Polar residues" evidence="1">
    <location>
        <begin position="88"/>
        <end position="102"/>
    </location>
</feature>
<dbReference type="Proteomes" id="UP001303160">
    <property type="component" value="Unassembled WGS sequence"/>
</dbReference>
<feature type="region of interest" description="Disordered" evidence="1">
    <location>
        <begin position="82"/>
        <end position="168"/>
    </location>
</feature>
<name>A0AAN6X6C0_9PEZI</name>
<accession>A0AAN6X6C0</accession>